<evidence type="ECO:0000313" key="16">
    <source>
        <dbReference type="Proteomes" id="UP000236394"/>
    </source>
</evidence>
<comment type="subunit">
    <text evidence="12">Homodimer.</text>
</comment>
<dbReference type="SUPFAM" id="SSF69065">
    <property type="entry name" value="RNase III domain-like"/>
    <property type="match status" value="1"/>
</dbReference>
<feature type="domain" description="RNase III" evidence="14">
    <location>
        <begin position="22"/>
        <end position="151"/>
    </location>
</feature>
<dbReference type="InterPro" id="IPR014720">
    <property type="entry name" value="dsRBD_dom"/>
</dbReference>
<dbReference type="GO" id="GO:0008033">
    <property type="term" value="P:tRNA processing"/>
    <property type="evidence" value="ECO:0007669"/>
    <property type="project" value="UniProtKB-KW"/>
</dbReference>
<comment type="caution">
    <text evidence="15">The sequence shown here is derived from an EMBL/GenBank/DDBJ whole genome shotgun (WGS) entry which is preliminary data.</text>
</comment>
<feature type="active site" evidence="12">
    <location>
        <position position="68"/>
    </location>
</feature>
<dbReference type="Gene3D" id="1.10.1520.10">
    <property type="entry name" value="Ribonuclease III domain"/>
    <property type="match status" value="1"/>
</dbReference>
<dbReference type="FunFam" id="1.10.1520.10:FF:000001">
    <property type="entry name" value="Ribonuclease 3"/>
    <property type="match status" value="1"/>
</dbReference>
<organism evidence="15 16">
    <name type="scientific">Mageeibacillus indolicus</name>
    <dbReference type="NCBI Taxonomy" id="884684"/>
    <lineage>
        <taxon>Bacteria</taxon>
        <taxon>Bacillati</taxon>
        <taxon>Bacillota</taxon>
        <taxon>Clostridia</taxon>
        <taxon>Eubacteriales</taxon>
        <taxon>Oscillospiraceae</taxon>
        <taxon>Mageeibacillus</taxon>
    </lineage>
</organism>
<dbReference type="GO" id="GO:0006364">
    <property type="term" value="P:rRNA processing"/>
    <property type="evidence" value="ECO:0007669"/>
    <property type="project" value="UniProtKB-UniRule"/>
</dbReference>
<evidence type="ECO:0000256" key="12">
    <source>
        <dbReference type="HAMAP-Rule" id="MF_00104"/>
    </source>
</evidence>
<feature type="binding site" evidence="12">
    <location>
        <position position="64"/>
    </location>
    <ligand>
        <name>Mg(2+)</name>
        <dbReference type="ChEBI" id="CHEBI:18420"/>
    </ligand>
</feature>
<keyword evidence="12" id="KW-0819">tRNA processing</keyword>
<dbReference type="GO" id="GO:0005737">
    <property type="term" value="C:cytoplasm"/>
    <property type="evidence" value="ECO:0007669"/>
    <property type="project" value="UniProtKB-SubCell"/>
</dbReference>
<keyword evidence="12" id="KW-0963">Cytoplasm</keyword>
<evidence type="ECO:0000256" key="6">
    <source>
        <dbReference type="ARBA" id="ARBA00022723"/>
    </source>
</evidence>
<dbReference type="InterPro" id="IPR036389">
    <property type="entry name" value="RNase_III_sf"/>
</dbReference>
<evidence type="ECO:0000256" key="9">
    <source>
        <dbReference type="ARBA" id="ARBA00022842"/>
    </source>
</evidence>
<dbReference type="GO" id="GO:0004525">
    <property type="term" value="F:ribonuclease III activity"/>
    <property type="evidence" value="ECO:0007669"/>
    <property type="project" value="UniProtKB-UniRule"/>
</dbReference>
<feature type="binding site" evidence="12">
    <location>
        <position position="140"/>
    </location>
    <ligand>
        <name>Mg(2+)</name>
        <dbReference type="ChEBI" id="CHEBI:18420"/>
    </ligand>
</feature>
<dbReference type="SUPFAM" id="SSF54768">
    <property type="entry name" value="dsRNA-binding domain-like"/>
    <property type="match status" value="1"/>
</dbReference>
<keyword evidence="3 12" id="KW-0698">rRNA processing</keyword>
<evidence type="ECO:0000259" key="14">
    <source>
        <dbReference type="PROSITE" id="PS50142"/>
    </source>
</evidence>
<dbReference type="SMART" id="SM00358">
    <property type="entry name" value="DSRM"/>
    <property type="match status" value="1"/>
</dbReference>
<comment type="catalytic activity">
    <reaction evidence="1 12">
        <text>Endonucleolytic cleavage to 5'-phosphomonoester.</text>
        <dbReference type="EC" id="3.1.26.3"/>
    </reaction>
</comment>
<dbReference type="PROSITE" id="PS50137">
    <property type="entry name" value="DS_RBD"/>
    <property type="match status" value="1"/>
</dbReference>
<evidence type="ECO:0000256" key="8">
    <source>
        <dbReference type="ARBA" id="ARBA00022801"/>
    </source>
</evidence>
<dbReference type="GO" id="GO:0006397">
    <property type="term" value="P:mRNA processing"/>
    <property type="evidence" value="ECO:0007669"/>
    <property type="project" value="UniProtKB-UniRule"/>
</dbReference>
<dbReference type="GO" id="GO:0019843">
    <property type="term" value="F:rRNA binding"/>
    <property type="evidence" value="ECO:0007669"/>
    <property type="project" value="UniProtKB-KW"/>
</dbReference>
<accession>A0A2J8B3W7</accession>
<dbReference type="InterPro" id="IPR000999">
    <property type="entry name" value="RNase_III_dom"/>
</dbReference>
<proteinExistence type="inferred from homology"/>
<evidence type="ECO:0000256" key="10">
    <source>
        <dbReference type="ARBA" id="ARBA00022884"/>
    </source>
</evidence>
<dbReference type="CDD" id="cd00593">
    <property type="entry name" value="RIBOc"/>
    <property type="match status" value="1"/>
</dbReference>
<keyword evidence="6 12" id="KW-0479">Metal-binding</keyword>
<dbReference type="Gene3D" id="3.30.160.20">
    <property type="match status" value="1"/>
</dbReference>
<evidence type="ECO:0000256" key="11">
    <source>
        <dbReference type="ARBA" id="ARBA00049596"/>
    </source>
</evidence>
<dbReference type="PANTHER" id="PTHR14950:SF37">
    <property type="entry name" value="ENDORIBONUCLEASE DICER"/>
    <property type="match status" value="1"/>
</dbReference>
<feature type="active site" evidence="12">
    <location>
        <position position="140"/>
    </location>
</feature>
<keyword evidence="8 12" id="KW-0378">Hydrolase</keyword>
<comment type="similarity">
    <text evidence="2">Belongs to the ribonuclease III family.</text>
</comment>
<sequence length="252" mass="28122">MMERRNTMKTHWQPSKDWLEQICNFENKIGYSFKNKKYLIEALTHSTYSYEHSMYGLECNERLEFLGDLVLGLTVGNHLFKTFPTYPEGKLSKLKAALVCEPTLAIVAHNWELDKVLLLGKGEETSGGRNKPSSLADATEAVLGAVFCDADFVAAATVILRVLEPLIQEAVAGNLVYDYKSALLEKIQTKYHSSQLRFVLLDETGPAHSPSFKMGIYLVNDLLATAIGSSKKEAEQIAAKQALQLLDMKKCI</sequence>
<dbReference type="CDD" id="cd10845">
    <property type="entry name" value="DSRM_RNAse_III_family"/>
    <property type="match status" value="1"/>
</dbReference>
<dbReference type="AlphaFoldDB" id="A0A2J8B3W7"/>
<dbReference type="Proteomes" id="UP000236394">
    <property type="component" value="Unassembled WGS sequence"/>
</dbReference>
<evidence type="ECO:0000259" key="13">
    <source>
        <dbReference type="PROSITE" id="PS50137"/>
    </source>
</evidence>
<keyword evidence="12" id="KW-0699">rRNA-binding</keyword>
<comment type="cofactor">
    <cofactor evidence="12">
        <name>Mg(2+)</name>
        <dbReference type="ChEBI" id="CHEBI:18420"/>
    </cofactor>
</comment>
<comment type="subcellular location">
    <subcellularLocation>
        <location evidence="12">Cytoplasm</location>
    </subcellularLocation>
</comment>
<dbReference type="NCBIfam" id="TIGR02191">
    <property type="entry name" value="RNaseIII"/>
    <property type="match status" value="1"/>
</dbReference>
<dbReference type="Pfam" id="PF14622">
    <property type="entry name" value="Ribonucleas_3_3"/>
    <property type="match status" value="1"/>
</dbReference>
<reference evidence="16" key="1">
    <citation type="submission" date="2017-04" db="EMBL/GenBank/DDBJ databases">
        <authorList>
            <person name="Bumgarner R.E."/>
            <person name="Fredricks D.N."/>
            <person name="Srinivasan S."/>
        </authorList>
    </citation>
    <scope>NUCLEOTIDE SEQUENCE [LARGE SCALE GENOMIC DNA]</scope>
    <source>
        <strain evidence="16">KA00405</strain>
    </source>
</reference>
<dbReference type="PANTHER" id="PTHR14950">
    <property type="entry name" value="DICER-RELATED"/>
    <property type="match status" value="1"/>
</dbReference>
<evidence type="ECO:0000256" key="7">
    <source>
        <dbReference type="ARBA" id="ARBA00022759"/>
    </source>
</evidence>
<dbReference type="GO" id="GO:0046872">
    <property type="term" value="F:metal ion binding"/>
    <property type="evidence" value="ECO:0007669"/>
    <property type="project" value="UniProtKB-KW"/>
</dbReference>
<dbReference type="SMART" id="SM00535">
    <property type="entry name" value="RIBOc"/>
    <property type="match status" value="1"/>
</dbReference>
<keyword evidence="5 12" id="KW-0540">Nuclease</keyword>
<dbReference type="EC" id="3.1.26.3" evidence="12"/>
<keyword evidence="7 12" id="KW-0255">Endonuclease</keyword>
<dbReference type="EMBL" id="NBZD01000001">
    <property type="protein sequence ID" value="PNH19470.1"/>
    <property type="molecule type" value="Genomic_DNA"/>
</dbReference>
<keyword evidence="10 12" id="KW-0694">RNA-binding</keyword>
<dbReference type="Pfam" id="PF00035">
    <property type="entry name" value="dsrm"/>
    <property type="match status" value="1"/>
</dbReference>
<gene>
    <name evidence="12" type="primary">rnc</name>
    <name evidence="15" type="ORF">B7R76_00870</name>
</gene>
<evidence type="ECO:0000313" key="15">
    <source>
        <dbReference type="EMBL" id="PNH19470.1"/>
    </source>
</evidence>
<feature type="binding site" evidence="12">
    <location>
        <position position="137"/>
    </location>
    <ligand>
        <name>Mg(2+)</name>
        <dbReference type="ChEBI" id="CHEBI:18420"/>
    </ligand>
</feature>
<dbReference type="InterPro" id="IPR011907">
    <property type="entry name" value="RNase_III"/>
</dbReference>
<keyword evidence="4 12" id="KW-0507">mRNA processing</keyword>
<comment type="function">
    <text evidence="11 12">Digests double-stranded RNA. Involved in the processing of primary rRNA transcript to yield the immediate precursors to the large and small rRNAs (23S and 16S). Processes some mRNAs, and tRNAs when they are encoded in the rRNA operon. Processes pre-crRNA and tracrRNA of type II CRISPR loci if present in the organism.</text>
</comment>
<dbReference type="HAMAP" id="MF_00104">
    <property type="entry name" value="RNase_III"/>
    <property type="match status" value="1"/>
</dbReference>
<evidence type="ECO:0000256" key="3">
    <source>
        <dbReference type="ARBA" id="ARBA00022552"/>
    </source>
</evidence>
<name>A0A2J8B3W7_9FIRM</name>
<evidence type="ECO:0000256" key="1">
    <source>
        <dbReference type="ARBA" id="ARBA00000109"/>
    </source>
</evidence>
<feature type="domain" description="DRBM" evidence="13">
    <location>
        <begin position="178"/>
        <end position="248"/>
    </location>
</feature>
<protein>
    <recommendedName>
        <fullName evidence="12">Ribonuclease 3</fullName>
        <ecNumber evidence="12">3.1.26.3</ecNumber>
    </recommendedName>
    <alternativeName>
        <fullName evidence="12">Ribonuclease III</fullName>
        <shortName evidence="12">RNase III</shortName>
    </alternativeName>
</protein>
<keyword evidence="9 12" id="KW-0460">Magnesium</keyword>
<evidence type="ECO:0000256" key="2">
    <source>
        <dbReference type="ARBA" id="ARBA00010183"/>
    </source>
</evidence>
<evidence type="ECO:0000256" key="4">
    <source>
        <dbReference type="ARBA" id="ARBA00022664"/>
    </source>
</evidence>
<evidence type="ECO:0000256" key="5">
    <source>
        <dbReference type="ARBA" id="ARBA00022722"/>
    </source>
</evidence>
<dbReference type="PROSITE" id="PS50142">
    <property type="entry name" value="RNASE_3_2"/>
    <property type="match status" value="1"/>
</dbReference>